<protein>
    <submittedName>
        <fullName evidence="7">O-antigen ligase family protein</fullName>
    </submittedName>
</protein>
<evidence type="ECO:0000259" key="6">
    <source>
        <dbReference type="Pfam" id="PF04932"/>
    </source>
</evidence>
<proteinExistence type="predicted"/>
<feature type="transmembrane region" description="Helical" evidence="5">
    <location>
        <begin position="73"/>
        <end position="90"/>
    </location>
</feature>
<feature type="transmembrane region" description="Helical" evidence="5">
    <location>
        <begin position="362"/>
        <end position="386"/>
    </location>
</feature>
<keyword evidence="7" id="KW-0436">Ligase</keyword>
<evidence type="ECO:0000256" key="5">
    <source>
        <dbReference type="SAM" id="Phobius"/>
    </source>
</evidence>
<feature type="transmembrane region" description="Helical" evidence="5">
    <location>
        <begin position="97"/>
        <end position="118"/>
    </location>
</feature>
<dbReference type="Pfam" id="PF04932">
    <property type="entry name" value="Wzy_C"/>
    <property type="match status" value="1"/>
</dbReference>
<dbReference type="InterPro" id="IPR007016">
    <property type="entry name" value="O-antigen_ligase-rel_domated"/>
</dbReference>
<accession>A0A921LQQ3</accession>
<feature type="transmembrane region" description="Helical" evidence="5">
    <location>
        <begin position="242"/>
        <end position="257"/>
    </location>
</feature>
<feature type="transmembrane region" description="Helical" evidence="5">
    <location>
        <begin position="124"/>
        <end position="143"/>
    </location>
</feature>
<evidence type="ECO:0000256" key="2">
    <source>
        <dbReference type="ARBA" id="ARBA00022692"/>
    </source>
</evidence>
<name>A0A921LQQ3_9ACTN</name>
<dbReference type="AlphaFoldDB" id="A0A921LQQ3"/>
<organism evidence="7 8">
    <name type="scientific">Collinsella ihumii</name>
    <dbReference type="NCBI Taxonomy" id="1720204"/>
    <lineage>
        <taxon>Bacteria</taxon>
        <taxon>Bacillati</taxon>
        <taxon>Actinomycetota</taxon>
        <taxon>Coriobacteriia</taxon>
        <taxon>Coriobacteriales</taxon>
        <taxon>Coriobacteriaceae</taxon>
        <taxon>Collinsella</taxon>
    </lineage>
</organism>
<dbReference type="PANTHER" id="PTHR37422">
    <property type="entry name" value="TEICHURONIC ACID BIOSYNTHESIS PROTEIN TUAE"/>
    <property type="match status" value="1"/>
</dbReference>
<dbReference type="InterPro" id="IPR051533">
    <property type="entry name" value="WaaL-like"/>
</dbReference>
<dbReference type="GO" id="GO:0016874">
    <property type="term" value="F:ligase activity"/>
    <property type="evidence" value="ECO:0007669"/>
    <property type="project" value="UniProtKB-KW"/>
</dbReference>
<feature type="transmembrane region" description="Helical" evidence="5">
    <location>
        <begin position="48"/>
        <end position="67"/>
    </location>
</feature>
<feature type="transmembrane region" description="Helical" evidence="5">
    <location>
        <begin position="220"/>
        <end position="236"/>
    </location>
</feature>
<feature type="transmembrane region" description="Helical" evidence="5">
    <location>
        <begin position="195"/>
        <end position="213"/>
    </location>
</feature>
<dbReference type="EMBL" id="DYVF01000020">
    <property type="protein sequence ID" value="HJG30237.1"/>
    <property type="molecule type" value="Genomic_DNA"/>
</dbReference>
<reference evidence="7" key="2">
    <citation type="submission" date="2021-09" db="EMBL/GenBank/DDBJ databases">
        <authorList>
            <person name="Gilroy R."/>
        </authorList>
    </citation>
    <scope>NUCLEOTIDE SEQUENCE</scope>
    <source>
        <strain evidence="7">ChiGjej2B2-7701</strain>
    </source>
</reference>
<feature type="transmembrane region" description="Helical" evidence="5">
    <location>
        <begin position="155"/>
        <end position="175"/>
    </location>
</feature>
<comment type="subcellular location">
    <subcellularLocation>
        <location evidence="1">Membrane</location>
        <topology evidence="1">Multi-pass membrane protein</topology>
    </subcellularLocation>
</comment>
<comment type="caution">
    <text evidence="7">The sequence shown here is derived from an EMBL/GenBank/DDBJ whole genome shotgun (WGS) entry which is preliminary data.</text>
</comment>
<keyword evidence="4 5" id="KW-0472">Membrane</keyword>
<reference evidence="7" key="1">
    <citation type="journal article" date="2021" name="PeerJ">
        <title>Extensive microbial diversity within the chicken gut microbiome revealed by metagenomics and culture.</title>
        <authorList>
            <person name="Gilroy R."/>
            <person name="Ravi A."/>
            <person name="Getino M."/>
            <person name="Pursley I."/>
            <person name="Horton D.L."/>
            <person name="Alikhan N.F."/>
            <person name="Baker D."/>
            <person name="Gharbi K."/>
            <person name="Hall N."/>
            <person name="Watson M."/>
            <person name="Adriaenssens E.M."/>
            <person name="Foster-Nyarko E."/>
            <person name="Jarju S."/>
            <person name="Secka A."/>
            <person name="Antonio M."/>
            <person name="Oren A."/>
            <person name="Chaudhuri R.R."/>
            <person name="La Ragione R."/>
            <person name="Hildebrand F."/>
            <person name="Pallen M.J."/>
        </authorList>
    </citation>
    <scope>NUCLEOTIDE SEQUENCE</scope>
    <source>
        <strain evidence="7">ChiGjej2B2-7701</strain>
    </source>
</reference>
<evidence type="ECO:0000256" key="4">
    <source>
        <dbReference type="ARBA" id="ARBA00023136"/>
    </source>
</evidence>
<evidence type="ECO:0000313" key="8">
    <source>
        <dbReference type="Proteomes" id="UP000746751"/>
    </source>
</evidence>
<feature type="domain" description="O-antigen ligase-related" evidence="6">
    <location>
        <begin position="224"/>
        <end position="374"/>
    </location>
</feature>
<feature type="transmembrane region" description="Helical" evidence="5">
    <location>
        <begin position="398"/>
        <end position="415"/>
    </location>
</feature>
<evidence type="ECO:0000256" key="1">
    <source>
        <dbReference type="ARBA" id="ARBA00004141"/>
    </source>
</evidence>
<gene>
    <name evidence="7" type="ORF">K8U80_02445</name>
</gene>
<dbReference type="GO" id="GO:0016020">
    <property type="term" value="C:membrane"/>
    <property type="evidence" value="ECO:0007669"/>
    <property type="project" value="UniProtKB-SubCell"/>
</dbReference>
<feature type="transmembrane region" description="Helical" evidence="5">
    <location>
        <begin position="264"/>
        <end position="286"/>
    </location>
</feature>
<dbReference type="PANTHER" id="PTHR37422:SF17">
    <property type="entry name" value="O-ANTIGEN LIGASE"/>
    <property type="match status" value="1"/>
</dbReference>
<evidence type="ECO:0000313" key="7">
    <source>
        <dbReference type="EMBL" id="HJG30237.1"/>
    </source>
</evidence>
<evidence type="ECO:0000256" key="3">
    <source>
        <dbReference type="ARBA" id="ARBA00022989"/>
    </source>
</evidence>
<dbReference type="Proteomes" id="UP000746751">
    <property type="component" value="Unassembled WGS sequence"/>
</dbReference>
<sequence length="457" mass="50482">MDYGVMSIVNKSEHNALQDAKQPASPHFGTKERGRLELTLVDVANTRVSVLLLAALAFSLPSVMLTGAGASRVRDVVLVVCSLLAIFLSVRERKGWGGSFFIGFGLFAMLSLLSLAWVMKFGIALGRLIDLALAVLMGLAIALCSPTQREIKCILNAFVFGTIIVSVACIRIDWATLSGWARLGRTLFDSAGSNIIEYSCLLIYAQMYAAYRFISSKSRILWCFAFLFLFICGLLTGVRKTLVMPIVFIYVYLLIINRKNVIKILGVTLLAGVACAVIIFIVTNYFTSMGSRLLDMLNDIINGADAVSSGGSSFEERKWLRQVAWQAFRENPVLGLGVGQFRSYSVAHGGPDVYAHNNFLELLANSGIVGFGLYYGAIALMIRDYWRDLAVGDEEHSCFCAFCVAFVVSILVMEYGQVDYYQPHFLLFPFLMSAFVQSPKSWGRAGYFGLGRKERLQ</sequence>
<keyword evidence="2 5" id="KW-0812">Transmembrane</keyword>
<keyword evidence="3 5" id="KW-1133">Transmembrane helix</keyword>